<dbReference type="NCBIfam" id="NF046040">
    <property type="entry name" value="RelB_antitoxin"/>
    <property type="match status" value="1"/>
</dbReference>
<organism evidence="1 2">
    <name type="scientific">Wohlfahrtiimonas chitiniclastica</name>
    <dbReference type="NCBI Taxonomy" id="400946"/>
    <lineage>
        <taxon>Bacteria</taxon>
        <taxon>Pseudomonadati</taxon>
        <taxon>Pseudomonadota</taxon>
        <taxon>Gammaproteobacteria</taxon>
        <taxon>Cardiobacteriales</taxon>
        <taxon>Ignatzschineriaceae</taxon>
        <taxon>Wohlfahrtiimonas</taxon>
    </lineage>
</organism>
<reference evidence="1" key="1">
    <citation type="submission" date="2021-03" db="EMBL/GenBank/DDBJ databases">
        <title>Identification and antibiotic profiling of Wohlfahrtiimonas chitiniclastica, an underestimated human pathogen.</title>
        <authorList>
            <person name="Kopf A."/>
            <person name="Bunk B."/>
            <person name="Coldewey S."/>
            <person name="Gunzer F."/>
            <person name="Riedel T."/>
            <person name="Schroettner P."/>
        </authorList>
    </citation>
    <scope>NUCLEOTIDE SEQUENCE</scope>
    <source>
        <strain evidence="1">DSM 100917</strain>
    </source>
</reference>
<dbReference type="InterPro" id="IPR046257">
    <property type="entry name" value="DUF6290"/>
</dbReference>
<dbReference type="AlphaFoldDB" id="A0AB35C0I1"/>
<name>A0AB35C0I1_9GAMM</name>
<comment type="caution">
    <text evidence="1">The sequence shown here is derived from an EMBL/GenBank/DDBJ whole genome shotgun (WGS) entry which is preliminary data.</text>
</comment>
<evidence type="ECO:0000313" key="2">
    <source>
        <dbReference type="Proteomes" id="UP000680020"/>
    </source>
</evidence>
<dbReference type="RefSeq" id="WP_063503694.1">
    <property type="nucleotide sequence ID" value="NZ_JAGIBT010000025.1"/>
</dbReference>
<evidence type="ECO:0000313" key="1">
    <source>
        <dbReference type="EMBL" id="MBS7825521.1"/>
    </source>
</evidence>
<dbReference type="Proteomes" id="UP000680020">
    <property type="component" value="Unassembled WGS sequence"/>
</dbReference>
<dbReference type="Pfam" id="PF19807">
    <property type="entry name" value="DUF6290"/>
    <property type="match status" value="1"/>
</dbReference>
<gene>
    <name evidence="1" type="ORF">J7561_10025</name>
</gene>
<protein>
    <recommendedName>
        <fullName evidence="3">CopG family transcriptional regulator</fullName>
    </recommendedName>
</protein>
<sequence length="73" mass="8463">MSIVSIRLNDHEANLFKEYAEFHGASLSSLFKASLLEKMEDELDIKLLEEAIIYNKKHPETYTHDEVRKVLGL</sequence>
<dbReference type="EMBL" id="JAGIBU010000022">
    <property type="protein sequence ID" value="MBS7825521.1"/>
    <property type="molecule type" value="Genomic_DNA"/>
</dbReference>
<proteinExistence type="predicted"/>
<evidence type="ECO:0008006" key="3">
    <source>
        <dbReference type="Google" id="ProtNLM"/>
    </source>
</evidence>
<accession>A0AB35C0I1</accession>